<keyword evidence="2" id="KW-1185">Reference proteome</keyword>
<dbReference type="AlphaFoldDB" id="A0A1H2F396"/>
<evidence type="ECO:0008006" key="3">
    <source>
        <dbReference type="Google" id="ProtNLM"/>
    </source>
</evidence>
<reference evidence="1 2" key="1">
    <citation type="submission" date="2016-10" db="EMBL/GenBank/DDBJ databases">
        <authorList>
            <person name="Varghese N."/>
            <person name="Submissions S."/>
        </authorList>
    </citation>
    <scope>NUCLEOTIDE SEQUENCE [LARGE SCALE GENOMIC DNA]</scope>
    <source>
        <strain evidence="1 2">BS2775</strain>
    </source>
</reference>
<evidence type="ECO:0000313" key="1">
    <source>
        <dbReference type="EMBL" id="SDU01811.1"/>
    </source>
</evidence>
<organism evidence="1 2">
    <name type="scientific">Pseudomonas orientalis</name>
    <dbReference type="NCBI Taxonomy" id="76758"/>
    <lineage>
        <taxon>Bacteria</taxon>
        <taxon>Pseudomonadati</taxon>
        <taxon>Pseudomonadota</taxon>
        <taxon>Gammaproteobacteria</taxon>
        <taxon>Pseudomonadales</taxon>
        <taxon>Pseudomonadaceae</taxon>
        <taxon>Pseudomonas</taxon>
    </lineage>
</organism>
<proteinExistence type="predicted"/>
<dbReference type="OrthoDB" id="9804993at2"/>
<evidence type="ECO:0000313" key="2">
    <source>
        <dbReference type="Proteomes" id="UP000183653"/>
    </source>
</evidence>
<dbReference type="RefSeq" id="WP_057721269.1">
    <property type="nucleotide sequence ID" value="NZ_JYLM01000001.1"/>
</dbReference>
<dbReference type="InterPro" id="IPR029058">
    <property type="entry name" value="AB_hydrolase_fold"/>
</dbReference>
<dbReference type="Pfam" id="PF06821">
    <property type="entry name" value="Ser_hydrolase"/>
    <property type="match status" value="1"/>
</dbReference>
<dbReference type="EMBL" id="LT629782">
    <property type="protein sequence ID" value="SDU01811.1"/>
    <property type="molecule type" value="Genomic_DNA"/>
</dbReference>
<dbReference type="InterPro" id="IPR010662">
    <property type="entry name" value="RBBP9/YdeN"/>
</dbReference>
<sequence>MTVNVLILPGLFNSGEAHWQSQWERQFHGLQRVEQQDWETPVAADWVARLNQAIEAADSEVVLVAHSLAITLITRWAAQYPQSNKVKGALLVAPSDTEADSYPSGTTGFTPMSMQRLPFRTILVASTNDPYVTQQRARAFGEAWGSELVWEQDAGHIRGDAGYGPWPKGVEYLYQLTGDPQFQLK</sequence>
<dbReference type="GO" id="GO:0016787">
    <property type="term" value="F:hydrolase activity"/>
    <property type="evidence" value="ECO:0007669"/>
    <property type="project" value="InterPro"/>
</dbReference>
<name>A0A1H2F396_9PSED</name>
<dbReference type="SUPFAM" id="SSF53474">
    <property type="entry name" value="alpha/beta-Hydrolases"/>
    <property type="match status" value="1"/>
</dbReference>
<gene>
    <name evidence="1" type="ORF">SAMN04490197_2043</name>
</gene>
<dbReference type="Proteomes" id="UP000183653">
    <property type="component" value="Chromosome I"/>
</dbReference>
<protein>
    <recommendedName>
        <fullName evidence="3">Alpha/beta hydrolase</fullName>
    </recommendedName>
</protein>
<dbReference type="Gene3D" id="3.40.50.1820">
    <property type="entry name" value="alpha/beta hydrolase"/>
    <property type="match status" value="1"/>
</dbReference>
<accession>A0A1H2F396</accession>